<evidence type="ECO:0000313" key="2">
    <source>
        <dbReference type="Proteomes" id="UP000467700"/>
    </source>
</evidence>
<protein>
    <recommendedName>
        <fullName evidence="3">F-box domain-containing protein</fullName>
    </recommendedName>
</protein>
<dbReference type="Proteomes" id="UP000467700">
    <property type="component" value="Unassembled WGS sequence"/>
</dbReference>
<name>A0A8S0VSV3_CYCAE</name>
<reference evidence="1 2" key="1">
    <citation type="submission" date="2020-01" db="EMBL/GenBank/DDBJ databases">
        <authorList>
            <person name="Gupta K D."/>
        </authorList>
    </citation>
    <scope>NUCLEOTIDE SEQUENCE [LARGE SCALE GENOMIC DNA]</scope>
</reference>
<comment type="caution">
    <text evidence="1">The sequence shown here is derived from an EMBL/GenBank/DDBJ whole genome shotgun (WGS) entry which is preliminary data.</text>
</comment>
<dbReference type="OrthoDB" id="3058706at2759"/>
<dbReference type="AlphaFoldDB" id="A0A8S0VSV3"/>
<keyword evidence="2" id="KW-1185">Reference proteome</keyword>
<proteinExistence type="predicted"/>
<organism evidence="1 2">
    <name type="scientific">Cyclocybe aegerita</name>
    <name type="common">Black poplar mushroom</name>
    <name type="synonym">Agrocybe aegerita</name>
    <dbReference type="NCBI Taxonomy" id="1973307"/>
    <lineage>
        <taxon>Eukaryota</taxon>
        <taxon>Fungi</taxon>
        <taxon>Dikarya</taxon>
        <taxon>Basidiomycota</taxon>
        <taxon>Agaricomycotina</taxon>
        <taxon>Agaricomycetes</taxon>
        <taxon>Agaricomycetidae</taxon>
        <taxon>Agaricales</taxon>
        <taxon>Agaricineae</taxon>
        <taxon>Bolbitiaceae</taxon>
        <taxon>Cyclocybe</taxon>
    </lineage>
</organism>
<gene>
    <name evidence="1" type="ORF">AAE3_LOCUS10051</name>
</gene>
<evidence type="ECO:0000313" key="1">
    <source>
        <dbReference type="EMBL" id="CAA7267809.1"/>
    </source>
</evidence>
<sequence length="567" mass="64532">MNLAPTEQGTVINSGASPIRKVDDHLLLHILTFNANMEDDPPKKDTDIIYYPEIRALTNIRDASHVCHLWRQTILSSTVLWGRLMDLDLLILLKEEWRQEVIRRTGEAPLHVRGYQSSEGDTAFAAFVHFLVYILEVHWSRIETLIVSIYPLSTYLPDAEVWYPMKDFWSLLSRPSDTLKTFRFGCAYDEHSPPGPLALFSAHIPQLMDFRLTEYFRAGGYISAPWLSQLRHLDISAGYRADPPLTLSMWLEKLRDMPHLQSLTENSIFATPEESIPPRLPVIQLPNLIDLRVTHGLYPATLLLNHIEPHPECRLIMYTPELNAPTPSTSQRSLINHILAKYAERLLCGANRTNMILHFYPDEYFRLAQLERDIIELSTPGDVPEVFVFEWRAHMMSPGVPGPNAYIAAFSQCDYSHIMVLSVEIGFLDKTHQELHHQIQSFLHSMPNVQFLGAKMSVIEQFMILPPEAGVPPVFPKLQKLFILDVVYLTGSSVAPDHGPGYLEVCLRQREADGCPVQVLDLTACDSLPDMSYLEAMKGMSVIWIDSWGNRKEAICGLGVLAEEQWQ</sequence>
<evidence type="ECO:0008006" key="3">
    <source>
        <dbReference type="Google" id="ProtNLM"/>
    </source>
</evidence>
<accession>A0A8S0VSV3</accession>
<dbReference type="EMBL" id="CACVBS010000063">
    <property type="protein sequence ID" value="CAA7267809.1"/>
    <property type="molecule type" value="Genomic_DNA"/>
</dbReference>